<comment type="similarity">
    <text evidence="8">Belongs to the ATPase delta chain family.</text>
</comment>
<proteinExistence type="inferred from homology"/>
<keyword evidence="8" id="KW-1003">Cell membrane</keyword>
<dbReference type="InterPro" id="IPR020781">
    <property type="entry name" value="ATPase_OSCP/d_CS"/>
</dbReference>
<dbReference type="GO" id="GO:0005886">
    <property type="term" value="C:plasma membrane"/>
    <property type="evidence" value="ECO:0007669"/>
    <property type="project" value="UniProtKB-SubCell"/>
</dbReference>
<organism evidence="9 10">
    <name type="scientific">Nocardioides seonyuensis</name>
    <dbReference type="NCBI Taxonomy" id="2518371"/>
    <lineage>
        <taxon>Bacteria</taxon>
        <taxon>Bacillati</taxon>
        <taxon>Actinomycetota</taxon>
        <taxon>Actinomycetes</taxon>
        <taxon>Propionibacteriales</taxon>
        <taxon>Nocardioidaceae</taxon>
        <taxon>Nocardioides</taxon>
    </lineage>
</organism>
<protein>
    <recommendedName>
        <fullName evidence="8">ATP synthase subunit delta</fullName>
    </recommendedName>
    <alternativeName>
        <fullName evidence="8">ATP synthase F(1) sector subunit delta</fullName>
    </alternativeName>
    <alternativeName>
        <fullName evidence="8">F-type ATPase subunit delta</fullName>
        <shortName evidence="8">F-ATPase subunit delta</shortName>
    </alternativeName>
</protein>
<reference evidence="9 10" key="1">
    <citation type="submission" date="2019-03" db="EMBL/GenBank/DDBJ databases">
        <title>Three New Species of Nocardioides, Nocardioides euryhalodurans sp. nov., Nocardioides seonyuensis sp. nov. and Nocardioides eburneoflavus sp. nov. Iolated from Soil.</title>
        <authorList>
            <person name="Roh S.G."/>
            <person name="Lee C."/>
            <person name="Kim M.-K."/>
            <person name="Kim S.B."/>
        </authorList>
    </citation>
    <scope>NUCLEOTIDE SEQUENCE [LARGE SCALE GENOMIC DNA]</scope>
    <source>
        <strain evidence="9 10">MMS17-SY207-3</strain>
    </source>
</reference>
<comment type="subcellular location">
    <subcellularLocation>
        <location evidence="8">Cell membrane</location>
        <topology evidence="8">Peripheral membrane protein</topology>
    </subcellularLocation>
    <subcellularLocation>
        <location evidence="1">Membrane</location>
    </subcellularLocation>
</comment>
<name>A0A4P7IGT3_9ACTN</name>
<dbReference type="InterPro" id="IPR000711">
    <property type="entry name" value="ATPase_OSCP/dsu"/>
</dbReference>
<dbReference type="AlphaFoldDB" id="A0A4P7IGT3"/>
<accession>A0A4P7IGT3</accession>
<evidence type="ECO:0000256" key="3">
    <source>
        <dbReference type="ARBA" id="ARBA00022781"/>
    </source>
</evidence>
<dbReference type="PROSITE" id="PS00389">
    <property type="entry name" value="ATPASE_DELTA"/>
    <property type="match status" value="1"/>
</dbReference>
<keyword evidence="3 8" id="KW-0375">Hydrogen ion transport</keyword>
<dbReference type="Pfam" id="PF00213">
    <property type="entry name" value="OSCP"/>
    <property type="match status" value="1"/>
</dbReference>
<evidence type="ECO:0000256" key="1">
    <source>
        <dbReference type="ARBA" id="ARBA00004370"/>
    </source>
</evidence>
<keyword evidence="5 8" id="KW-0472">Membrane</keyword>
<evidence type="ECO:0000256" key="7">
    <source>
        <dbReference type="ARBA" id="ARBA00023310"/>
    </source>
</evidence>
<evidence type="ECO:0000313" key="9">
    <source>
        <dbReference type="EMBL" id="QBX56506.1"/>
    </source>
</evidence>
<dbReference type="GO" id="GO:0046933">
    <property type="term" value="F:proton-transporting ATP synthase activity, rotational mechanism"/>
    <property type="evidence" value="ECO:0007669"/>
    <property type="project" value="UniProtKB-UniRule"/>
</dbReference>
<evidence type="ECO:0000256" key="8">
    <source>
        <dbReference type="HAMAP-Rule" id="MF_01416"/>
    </source>
</evidence>
<gene>
    <name evidence="8" type="primary">atpH</name>
    <name evidence="9" type="ORF">EXE58_14230</name>
</gene>
<keyword evidence="6 8" id="KW-0139">CF(1)</keyword>
<dbReference type="KEGG" id="nsn:EXE58_14230"/>
<dbReference type="PANTHER" id="PTHR11910">
    <property type="entry name" value="ATP SYNTHASE DELTA CHAIN"/>
    <property type="match status" value="1"/>
</dbReference>
<evidence type="ECO:0000256" key="4">
    <source>
        <dbReference type="ARBA" id="ARBA00023065"/>
    </source>
</evidence>
<keyword evidence="10" id="KW-1185">Reference proteome</keyword>
<keyword evidence="4 8" id="KW-0406">Ion transport</keyword>
<evidence type="ECO:0000256" key="2">
    <source>
        <dbReference type="ARBA" id="ARBA00022448"/>
    </source>
</evidence>
<evidence type="ECO:0000313" key="10">
    <source>
        <dbReference type="Proteomes" id="UP000294853"/>
    </source>
</evidence>
<dbReference type="EMBL" id="CP038436">
    <property type="protein sequence ID" value="QBX56506.1"/>
    <property type="molecule type" value="Genomic_DNA"/>
</dbReference>
<dbReference type="HAMAP" id="MF_01416">
    <property type="entry name" value="ATP_synth_delta_bact"/>
    <property type="match status" value="1"/>
</dbReference>
<dbReference type="OrthoDB" id="5242917at2"/>
<evidence type="ECO:0000256" key="6">
    <source>
        <dbReference type="ARBA" id="ARBA00023196"/>
    </source>
</evidence>
<keyword evidence="7 8" id="KW-0066">ATP synthesis</keyword>
<sequence length="271" mass="28417">MARTMRGASADALADLTSILVGKLGGGADASRIGDDLFTVSSLLRSEAALRRVVTDVSVDAPAKKNLVTGLLAGKVDEVSLDLVGEAVSRRWTVSRDLADALETLSEVAVVRSAGTESGRLADELFAFGQAVNDNPGLRDALSDPSRSVEDKSALVRGLLEGKALPATITLATQSLAGTYRTVAAALATYQQVAAEVHGERVATVRVAHPLAEADRQRLADALSRQYGRPIQLNVVIDPEVIGGLRVEIGDDVIDGTVETRLADARRKLAG</sequence>
<comment type="function">
    <text evidence="8">This protein is part of the stalk that links CF(0) to CF(1). It either transmits conformational changes from CF(0) to CF(1) or is implicated in proton conduction.</text>
</comment>
<comment type="function">
    <text evidence="8">F(1)F(0) ATP synthase produces ATP from ADP in the presence of a proton or sodium gradient. F-type ATPases consist of two structural domains, F(1) containing the extramembraneous catalytic core and F(0) containing the membrane proton channel, linked together by a central stalk and a peripheral stalk. During catalysis, ATP synthesis in the catalytic domain of F(1) is coupled via a rotary mechanism of the central stalk subunits to proton translocation.</text>
</comment>
<dbReference type="Proteomes" id="UP000294853">
    <property type="component" value="Chromosome"/>
</dbReference>
<keyword evidence="2 8" id="KW-0813">Transport</keyword>
<dbReference type="RefSeq" id="WP_135268492.1">
    <property type="nucleotide sequence ID" value="NZ_CP038436.1"/>
</dbReference>
<evidence type="ECO:0000256" key="5">
    <source>
        <dbReference type="ARBA" id="ARBA00023136"/>
    </source>
</evidence>
<dbReference type="GO" id="GO:0045259">
    <property type="term" value="C:proton-transporting ATP synthase complex"/>
    <property type="evidence" value="ECO:0007669"/>
    <property type="project" value="UniProtKB-KW"/>
</dbReference>
<dbReference type="NCBIfam" id="NF009967">
    <property type="entry name" value="PRK13430.1"/>
    <property type="match status" value="1"/>
</dbReference>